<dbReference type="Gene3D" id="3.60.15.10">
    <property type="entry name" value="Ribonuclease Z/Hydroxyacylglutathione hydrolase-like"/>
    <property type="match status" value="1"/>
</dbReference>
<reference evidence="2" key="1">
    <citation type="submission" date="2018-02" db="EMBL/GenBank/DDBJ databases">
        <authorList>
            <person name="Hausmann B."/>
        </authorList>
    </citation>
    <scope>NUCLEOTIDE SEQUENCE [LARGE SCALE GENOMIC DNA]</scope>
    <source>
        <strain evidence="2">Peat soil MAG SbF1</strain>
    </source>
</reference>
<gene>
    <name evidence="1" type="ORF">SBF1_50077</name>
</gene>
<dbReference type="Proteomes" id="UP000238916">
    <property type="component" value="Unassembled WGS sequence"/>
</dbReference>
<proteinExistence type="predicted"/>
<sequence>MHLKVISSSSRANGYVLESDTGSLLIECGVSFKKIQQSLDFNLSRIRGCLITHEHL</sequence>
<dbReference type="InterPro" id="IPR036866">
    <property type="entry name" value="RibonucZ/Hydroxyglut_hydro"/>
</dbReference>
<name>A0A2U3LH19_9FIRM</name>
<dbReference type="SUPFAM" id="SSF56281">
    <property type="entry name" value="Metallo-hydrolase/oxidoreductase"/>
    <property type="match status" value="1"/>
</dbReference>
<dbReference type="AlphaFoldDB" id="A0A2U3LH19"/>
<evidence type="ECO:0000313" key="2">
    <source>
        <dbReference type="Proteomes" id="UP000238916"/>
    </source>
</evidence>
<evidence type="ECO:0000313" key="1">
    <source>
        <dbReference type="EMBL" id="SPF51193.1"/>
    </source>
</evidence>
<accession>A0A2U3LH19</accession>
<protein>
    <submittedName>
        <fullName evidence="1">Metallo-beta-lactamase domain protein</fullName>
    </submittedName>
</protein>
<organism evidence="1 2">
    <name type="scientific">Candidatus Desulfosporosinus infrequens</name>
    <dbReference type="NCBI Taxonomy" id="2043169"/>
    <lineage>
        <taxon>Bacteria</taxon>
        <taxon>Bacillati</taxon>
        <taxon>Bacillota</taxon>
        <taxon>Clostridia</taxon>
        <taxon>Eubacteriales</taxon>
        <taxon>Desulfitobacteriaceae</taxon>
        <taxon>Desulfosporosinus</taxon>
    </lineage>
</organism>
<dbReference type="EMBL" id="OMOF01000445">
    <property type="protein sequence ID" value="SPF51193.1"/>
    <property type="molecule type" value="Genomic_DNA"/>
</dbReference>